<dbReference type="InterPro" id="IPR013324">
    <property type="entry name" value="RNA_pol_sigma_r3/r4-like"/>
</dbReference>
<dbReference type="InterPro" id="IPR007627">
    <property type="entry name" value="RNA_pol_sigma70_r2"/>
</dbReference>
<comment type="caution">
    <text evidence="7">The sequence shown here is derived from an EMBL/GenBank/DDBJ whole genome shotgun (WGS) entry which is preliminary data.</text>
</comment>
<dbReference type="InterPro" id="IPR039425">
    <property type="entry name" value="RNA_pol_sigma-70-like"/>
</dbReference>
<dbReference type="EMBL" id="VOQF01000015">
    <property type="protein sequence ID" value="TXC85855.1"/>
    <property type="molecule type" value="Genomic_DNA"/>
</dbReference>
<keyword evidence="8" id="KW-1185">Reference proteome</keyword>
<proteinExistence type="inferred from homology"/>
<dbReference type="OrthoDB" id="9794508at2"/>
<dbReference type="InterPro" id="IPR036388">
    <property type="entry name" value="WH-like_DNA-bd_sf"/>
</dbReference>
<dbReference type="SUPFAM" id="SSF88659">
    <property type="entry name" value="Sigma3 and sigma4 domains of RNA polymerase sigma factors"/>
    <property type="match status" value="1"/>
</dbReference>
<dbReference type="InterPro" id="IPR013249">
    <property type="entry name" value="RNA_pol_sigma70_r4_t2"/>
</dbReference>
<protein>
    <submittedName>
        <fullName evidence="7">Sigma-70 family RNA polymerase sigma factor</fullName>
    </submittedName>
</protein>
<keyword evidence="2" id="KW-0805">Transcription regulation</keyword>
<dbReference type="Gene3D" id="1.10.10.10">
    <property type="entry name" value="Winged helix-like DNA-binding domain superfamily/Winged helix DNA-binding domain"/>
    <property type="match status" value="1"/>
</dbReference>
<dbReference type="InterPro" id="IPR013325">
    <property type="entry name" value="RNA_pol_sigma_r2"/>
</dbReference>
<dbReference type="Proteomes" id="UP000321363">
    <property type="component" value="Unassembled WGS sequence"/>
</dbReference>
<evidence type="ECO:0000313" key="8">
    <source>
        <dbReference type="Proteomes" id="UP000321363"/>
    </source>
</evidence>
<feature type="domain" description="RNA polymerase sigma-70 region 2" evidence="5">
    <location>
        <begin position="17"/>
        <end position="81"/>
    </location>
</feature>
<dbReference type="NCBIfam" id="TIGR02937">
    <property type="entry name" value="sigma70-ECF"/>
    <property type="match status" value="1"/>
</dbReference>
<dbReference type="PANTHER" id="PTHR43133:SF60">
    <property type="entry name" value="RNA POLYMERASE SIGMA FACTOR SIGV"/>
    <property type="match status" value="1"/>
</dbReference>
<dbReference type="PANTHER" id="PTHR43133">
    <property type="entry name" value="RNA POLYMERASE ECF-TYPE SIGMA FACTO"/>
    <property type="match status" value="1"/>
</dbReference>
<comment type="similarity">
    <text evidence="1">Belongs to the sigma-70 factor family. ECF subfamily.</text>
</comment>
<dbReference type="InterPro" id="IPR014284">
    <property type="entry name" value="RNA_pol_sigma-70_dom"/>
</dbReference>
<evidence type="ECO:0000313" key="7">
    <source>
        <dbReference type="EMBL" id="TXC85855.1"/>
    </source>
</evidence>
<dbReference type="Gene3D" id="1.10.1740.10">
    <property type="match status" value="1"/>
</dbReference>
<evidence type="ECO:0000256" key="4">
    <source>
        <dbReference type="ARBA" id="ARBA00023163"/>
    </source>
</evidence>
<name>A0A5C6VQ43_9BACI</name>
<organism evidence="7 8">
    <name type="scientific">Metabacillus litoralis</name>
    <dbReference type="NCBI Taxonomy" id="152268"/>
    <lineage>
        <taxon>Bacteria</taxon>
        <taxon>Bacillati</taxon>
        <taxon>Bacillota</taxon>
        <taxon>Bacilli</taxon>
        <taxon>Bacillales</taxon>
        <taxon>Bacillaceae</taxon>
        <taxon>Metabacillus</taxon>
    </lineage>
</organism>
<evidence type="ECO:0000256" key="2">
    <source>
        <dbReference type="ARBA" id="ARBA00023015"/>
    </source>
</evidence>
<gene>
    <name evidence="7" type="ORF">FS935_19435</name>
</gene>
<feature type="domain" description="RNA polymerase sigma factor 70 region 4 type 2" evidence="6">
    <location>
        <begin position="123"/>
        <end position="165"/>
    </location>
</feature>
<reference evidence="7 8" key="1">
    <citation type="journal article" date="2005" name="Int. J. Syst. Evol. Microbiol.">
        <title>Bacillus litoralis sp. nov., isolated from a tidal flat of the Yellow Sea in Korea.</title>
        <authorList>
            <person name="Yoon J.H."/>
            <person name="Oh T.K."/>
        </authorList>
    </citation>
    <scope>NUCLEOTIDE SEQUENCE [LARGE SCALE GENOMIC DNA]</scope>
    <source>
        <strain evidence="7 8">SW-211</strain>
    </source>
</reference>
<dbReference type="Pfam" id="PF08281">
    <property type="entry name" value="Sigma70_r4_2"/>
    <property type="match status" value="1"/>
</dbReference>
<dbReference type="AlphaFoldDB" id="A0A5C6VQ43"/>
<dbReference type="NCBIfam" id="NF006930">
    <property type="entry name" value="PRK09415.1"/>
    <property type="match status" value="1"/>
</dbReference>
<dbReference type="GO" id="GO:0006352">
    <property type="term" value="P:DNA-templated transcription initiation"/>
    <property type="evidence" value="ECO:0007669"/>
    <property type="project" value="InterPro"/>
</dbReference>
<keyword evidence="4" id="KW-0804">Transcription</keyword>
<dbReference type="Pfam" id="PF04542">
    <property type="entry name" value="Sigma70_r2"/>
    <property type="match status" value="1"/>
</dbReference>
<accession>A0A5C6VQ43</accession>
<dbReference type="SUPFAM" id="SSF88946">
    <property type="entry name" value="Sigma2 domain of RNA polymerase sigma factors"/>
    <property type="match status" value="1"/>
</dbReference>
<dbReference type="GO" id="GO:0016987">
    <property type="term" value="F:sigma factor activity"/>
    <property type="evidence" value="ECO:0007669"/>
    <property type="project" value="UniProtKB-KW"/>
</dbReference>
<dbReference type="GO" id="GO:0003677">
    <property type="term" value="F:DNA binding"/>
    <property type="evidence" value="ECO:0007669"/>
    <property type="project" value="InterPro"/>
</dbReference>
<keyword evidence="3" id="KW-0731">Sigma factor</keyword>
<evidence type="ECO:0000256" key="1">
    <source>
        <dbReference type="ARBA" id="ARBA00010641"/>
    </source>
</evidence>
<evidence type="ECO:0000259" key="5">
    <source>
        <dbReference type="Pfam" id="PF04542"/>
    </source>
</evidence>
<dbReference type="CDD" id="cd06171">
    <property type="entry name" value="Sigma70_r4"/>
    <property type="match status" value="1"/>
</dbReference>
<evidence type="ECO:0000256" key="3">
    <source>
        <dbReference type="ARBA" id="ARBA00023082"/>
    </source>
</evidence>
<evidence type="ECO:0000259" key="6">
    <source>
        <dbReference type="Pfam" id="PF08281"/>
    </source>
</evidence>
<sequence length="173" mass="20859">MTQHLIINDREKLIDQLMDQYGNAILHLAYSYVGNKEVAEDLTQDIFVKCYQRLDQYQNKSSLKTWLWKIAINHCKDYLRSWHYKHIVVSDEQDKQTSSRDNEVEQQVFQKYEDEHLVKTVFSLPDTYREVIYLFYFEERSIKEISNLTNVNQNTIKTRLKRAKEILKECLEV</sequence>